<evidence type="ECO:0000256" key="6">
    <source>
        <dbReference type="RuleBase" id="RU000553"/>
    </source>
</evidence>
<keyword evidence="10" id="KW-1185">Reference proteome</keyword>
<dbReference type="Proteomes" id="UP001595955">
    <property type="component" value="Unassembled WGS sequence"/>
</dbReference>
<comment type="caution">
    <text evidence="9">The sequence shown here is derived from an EMBL/GenBank/DDBJ whole genome shotgun (WGS) entry which is preliminary data.</text>
</comment>
<protein>
    <recommendedName>
        <fullName evidence="3 5">Acylphosphatase</fullName>
        <ecNumber evidence="2 5">3.6.1.7</ecNumber>
    </recommendedName>
</protein>
<dbReference type="PRINTS" id="PR00112">
    <property type="entry name" value="ACYLPHPHTASE"/>
</dbReference>
<dbReference type="EMBL" id="JBHSGF010000001">
    <property type="protein sequence ID" value="MFC4553673.1"/>
    <property type="molecule type" value="Genomic_DNA"/>
</dbReference>
<dbReference type="PANTHER" id="PTHR47268:SF4">
    <property type="entry name" value="ACYLPHOSPHATASE"/>
    <property type="match status" value="1"/>
</dbReference>
<dbReference type="PROSITE" id="PS00151">
    <property type="entry name" value="ACYLPHOSPHATASE_2"/>
    <property type="match status" value="1"/>
</dbReference>
<evidence type="ECO:0000256" key="4">
    <source>
        <dbReference type="ARBA" id="ARBA00047645"/>
    </source>
</evidence>
<feature type="active site" evidence="5">
    <location>
        <position position="18"/>
    </location>
</feature>
<dbReference type="EC" id="3.6.1.7" evidence="2 5"/>
<dbReference type="InterPro" id="IPR020456">
    <property type="entry name" value="Acylphosphatase"/>
</dbReference>
<dbReference type="InterPro" id="IPR036046">
    <property type="entry name" value="Acylphosphatase-like_dom_sf"/>
</dbReference>
<dbReference type="Gene3D" id="3.30.70.100">
    <property type="match status" value="1"/>
</dbReference>
<dbReference type="PANTHER" id="PTHR47268">
    <property type="entry name" value="ACYLPHOSPHATASE"/>
    <property type="match status" value="1"/>
</dbReference>
<dbReference type="SUPFAM" id="SSF54975">
    <property type="entry name" value="Acylphosphatase/BLUF domain-like"/>
    <property type="match status" value="1"/>
</dbReference>
<evidence type="ECO:0000256" key="5">
    <source>
        <dbReference type="PROSITE-ProRule" id="PRU00520"/>
    </source>
</evidence>
<sequence length="88" mass="9666">MRRVHAVVTGVVQGVGMRWSCAREAERHGVSGWVRNLDDGTVEVVLEGDDAPVAAMLGWLREGPPHARVADVVTHDEAPRGARRFDIR</sequence>
<evidence type="ECO:0000256" key="1">
    <source>
        <dbReference type="ARBA" id="ARBA00005614"/>
    </source>
</evidence>
<dbReference type="PROSITE" id="PS00150">
    <property type="entry name" value="ACYLPHOSPHATASE_1"/>
    <property type="match status" value="1"/>
</dbReference>
<keyword evidence="5 6" id="KW-0378">Hydrolase</keyword>
<name>A0ABV9D642_9MICO</name>
<dbReference type="PROSITE" id="PS51160">
    <property type="entry name" value="ACYLPHOSPHATASE_3"/>
    <property type="match status" value="1"/>
</dbReference>
<gene>
    <name evidence="9" type="ORF">ACFO3F_00265</name>
</gene>
<comment type="catalytic activity">
    <reaction evidence="4 5 6">
        <text>an acyl phosphate + H2O = a carboxylate + phosphate + H(+)</text>
        <dbReference type="Rhea" id="RHEA:14965"/>
        <dbReference type="ChEBI" id="CHEBI:15377"/>
        <dbReference type="ChEBI" id="CHEBI:15378"/>
        <dbReference type="ChEBI" id="CHEBI:29067"/>
        <dbReference type="ChEBI" id="CHEBI:43474"/>
        <dbReference type="ChEBI" id="CHEBI:59918"/>
        <dbReference type="EC" id="3.6.1.7"/>
    </reaction>
</comment>
<proteinExistence type="inferred from homology"/>
<evidence type="ECO:0000256" key="7">
    <source>
        <dbReference type="RuleBase" id="RU004168"/>
    </source>
</evidence>
<evidence type="ECO:0000259" key="8">
    <source>
        <dbReference type="PROSITE" id="PS51160"/>
    </source>
</evidence>
<dbReference type="InterPro" id="IPR017968">
    <property type="entry name" value="Acylphosphatase_CS"/>
</dbReference>
<evidence type="ECO:0000256" key="3">
    <source>
        <dbReference type="ARBA" id="ARBA00015991"/>
    </source>
</evidence>
<evidence type="ECO:0000313" key="10">
    <source>
        <dbReference type="Proteomes" id="UP001595955"/>
    </source>
</evidence>
<reference evidence="10" key="1">
    <citation type="journal article" date="2019" name="Int. J. Syst. Evol. Microbiol.">
        <title>The Global Catalogue of Microorganisms (GCM) 10K type strain sequencing project: providing services to taxonomists for standard genome sequencing and annotation.</title>
        <authorList>
            <consortium name="The Broad Institute Genomics Platform"/>
            <consortium name="The Broad Institute Genome Sequencing Center for Infectious Disease"/>
            <person name="Wu L."/>
            <person name="Ma J."/>
        </authorList>
    </citation>
    <scope>NUCLEOTIDE SEQUENCE [LARGE SCALE GENOMIC DNA]</scope>
    <source>
        <strain evidence="10">JCM 3369</strain>
    </source>
</reference>
<organism evidence="9 10">
    <name type="scientific">Georgenia faecalis</name>
    <dbReference type="NCBI Taxonomy" id="2483799"/>
    <lineage>
        <taxon>Bacteria</taxon>
        <taxon>Bacillati</taxon>
        <taxon>Actinomycetota</taxon>
        <taxon>Actinomycetes</taxon>
        <taxon>Micrococcales</taxon>
        <taxon>Bogoriellaceae</taxon>
        <taxon>Georgenia</taxon>
    </lineage>
</organism>
<dbReference type="InterPro" id="IPR001792">
    <property type="entry name" value="Acylphosphatase-like_dom"/>
</dbReference>
<evidence type="ECO:0000256" key="2">
    <source>
        <dbReference type="ARBA" id="ARBA00012150"/>
    </source>
</evidence>
<dbReference type="RefSeq" id="WP_122822915.1">
    <property type="nucleotide sequence ID" value="NZ_CP033325.1"/>
</dbReference>
<dbReference type="Pfam" id="PF00708">
    <property type="entry name" value="Acylphosphatase"/>
    <property type="match status" value="1"/>
</dbReference>
<feature type="domain" description="Acylphosphatase-like" evidence="8">
    <location>
        <begin position="3"/>
        <end position="88"/>
    </location>
</feature>
<accession>A0ABV9D642</accession>
<evidence type="ECO:0000313" key="9">
    <source>
        <dbReference type="EMBL" id="MFC4553673.1"/>
    </source>
</evidence>
<feature type="active site" evidence="5">
    <location>
        <position position="36"/>
    </location>
</feature>
<comment type="similarity">
    <text evidence="1 7">Belongs to the acylphosphatase family.</text>
</comment>